<reference evidence="1" key="1">
    <citation type="journal article" date="2014" name="Int. J. Syst. Evol. Microbiol.">
        <title>Complete genome sequence of Corynebacterium casei LMG S-19264T (=DSM 44701T), isolated from a smear-ripened cheese.</title>
        <authorList>
            <consortium name="US DOE Joint Genome Institute (JGI-PGF)"/>
            <person name="Walter F."/>
            <person name="Albersmeier A."/>
            <person name="Kalinowski J."/>
            <person name="Ruckert C."/>
        </authorList>
    </citation>
    <scope>NUCLEOTIDE SEQUENCE</scope>
    <source>
        <strain evidence="1">KCTC 22169</strain>
    </source>
</reference>
<protein>
    <submittedName>
        <fullName evidence="1">Uncharacterized protein</fullName>
    </submittedName>
</protein>
<comment type="caution">
    <text evidence="1">The sequence shown here is derived from an EMBL/GenBank/DDBJ whole genome shotgun (WGS) entry which is preliminary data.</text>
</comment>
<gene>
    <name evidence="1" type="ORF">GCM10007392_37140</name>
</gene>
<dbReference type="RefSeq" id="WP_189611494.1">
    <property type="nucleotide sequence ID" value="NZ_BMXR01000010.1"/>
</dbReference>
<keyword evidence="2" id="KW-1185">Reference proteome</keyword>
<evidence type="ECO:0000313" key="1">
    <source>
        <dbReference type="EMBL" id="GGX66080.1"/>
    </source>
</evidence>
<evidence type="ECO:0000313" key="2">
    <source>
        <dbReference type="Proteomes" id="UP000626148"/>
    </source>
</evidence>
<sequence length="53" mass="6086">MDWNLDMTAGSELLAETLYDIRERDCCELYETLVAGCCRDLDGAEKDPEPDHY</sequence>
<reference evidence="1" key="2">
    <citation type="submission" date="2020-09" db="EMBL/GenBank/DDBJ databases">
        <authorList>
            <person name="Sun Q."/>
            <person name="Kim S."/>
        </authorList>
    </citation>
    <scope>NUCLEOTIDE SEQUENCE</scope>
    <source>
        <strain evidence="1">KCTC 22169</strain>
    </source>
</reference>
<name>A0A918NGL6_9GAMM</name>
<dbReference type="Proteomes" id="UP000626148">
    <property type="component" value="Unassembled WGS sequence"/>
</dbReference>
<organism evidence="1 2">
    <name type="scientific">Saccharospirillum salsuginis</name>
    <dbReference type="NCBI Taxonomy" id="418750"/>
    <lineage>
        <taxon>Bacteria</taxon>
        <taxon>Pseudomonadati</taxon>
        <taxon>Pseudomonadota</taxon>
        <taxon>Gammaproteobacteria</taxon>
        <taxon>Oceanospirillales</taxon>
        <taxon>Saccharospirillaceae</taxon>
        <taxon>Saccharospirillum</taxon>
    </lineage>
</organism>
<proteinExistence type="predicted"/>
<dbReference type="EMBL" id="BMXR01000010">
    <property type="protein sequence ID" value="GGX66080.1"/>
    <property type="molecule type" value="Genomic_DNA"/>
</dbReference>
<dbReference type="AlphaFoldDB" id="A0A918NGL6"/>
<accession>A0A918NGL6</accession>